<name>A0A3G8M621_9HYPH</name>
<feature type="region of interest" description="Disordered" evidence="1">
    <location>
        <begin position="1"/>
        <end position="22"/>
    </location>
</feature>
<dbReference type="PANTHER" id="PTHR33986:SF15">
    <property type="entry name" value="MITOCHONDRIAL FISSION PROTEIN ELM1"/>
    <property type="match status" value="1"/>
</dbReference>
<dbReference type="InterPro" id="IPR009367">
    <property type="entry name" value="Elm1-like"/>
</dbReference>
<dbReference type="Proteomes" id="UP000273982">
    <property type="component" value="Chromosome"/>
</dbReference>
<dbReference type="AlphaFoldDB" id="A0A3G8M621"/>
<proteinExistence type="predicted"/>
<evidence type="ECO:0000313" key="3">
    <source>
        <dbReference type="Proteomes" id="UP000273982"/>
    </source>
</evidence>
<dbReference type="KEGG" id="mros:EHO51_07305"/>
<evidence type="ECO:0000313" key="2">
    <source>
        <dbReference type="EMBL" id="AZG76550.1"/>
    </source>
</evidence>
<accession>A0A3G8M621</accession>
<dbReference type="Pfam" id="PF06258">
    <property type="entry name" value="Mito_fiss_Elm1"/>
    <property type="match status" value="1"/>
</dbReference>
<feature type="compositionally biased region" description="Low complexity" evidence="1">
    <location>
        <begin position="1"/>
        <end position="11"/>
    </location>
</feature>
<evidence type="ECO:0000256" key="1">
    <source>
        <dbReference type="SAM" id="MobiDB-lite"/>
    </source>
</evidence>
<protein>
    <recommendedName>
        <fullName evidence="4">Nucleoside-diphosphate sugar epimerase</fullName>
    </recommendedName>
</protein>
<evidence type="ECO:0008006" key="4">
    <source>
        <dbReference type="Google" id="ProtNLM"/>
    </source>
</evidence>
<reference evidence="2 3" key="1">
    <citation type="submission" date="2018-11" db="EMBL/GenBank/DDBJ databases">
        <title>Genome squencing of methanotrophic bacteria isolated from alkaline groundwater in Korea.</title>
        <authorList>
            <person name="Nguyen L.N."/>
        </authorList>
    </citation>
    <scope>NUCLEOTIDE SEQUENCE [LARGE SCALE GENOMIC DNA]</scope>
    <source>
        <strain evidence="2 3">GW6</strain>
    </source>
</reference>
<dbReference type="EMBL" id="CP034086">
    <property type="protein sequence ID" value="AZG76550.1"/>
    <property type="molecule type" value="Genomic_DNA"/>
</dbReference>
<gene>
    <name evidence="2" type="ORF">EHO51_07305</name>
</gene>
<organism evidence="2 3">
    <name type="scientific">Methylocystis rosea</name>
    <dbReference type="NCBI Taxonomy" id="173366"/>
    <lineage>
        <taxon>Bacteria</taxon>
        <taxon>Pseudomonadati</taxon>
        <taxon>Pseudomonadota</taxon>
        <taxon>Alphaproteobacteria</taxon>
        <taxon>Hyphomicrobiales</taxon>
        <taxon>Methylocystaceae</taxon>
        <taxon>Methylocystis</taxon>
    </lineage>
</organism>
<dbReference type="PANTHER" id="PTHR33986">
    <property type="entry name" value="OS02G0535700 PROTEIN"/>
    <property type="match status" value="1"/>
</dbReference>
<sequence length="340" mass="35391">MIRVPSPALAGEGQGGGASSSLLPPLTTIRVLSDGRAGHEAQTLGVAQALGVTPDIRCVVSRHVYAALAPFAPADPRDGFAHAPPYPDIAIAAGRRTIPALRRLKRDSGGRTFTIYLNKPANGLSAADLIVAPRHDGLRGANVFSPLTPANRITPERLAAGRAAPDPSIAVLPRPRIALIVGGDSRHGAYGAAHIAELEHNAASLLAAGRSVMATASRRTPTALRERLQRILVAPSGCFWDGEGENPYLSMLANADAIIVTGDSVNMVGEAVATAAPVYVVPPPGRRIKIDAYLTALADAGAIRIWSGALADWRRAPLNATPDIARAVAQAYSAFAGPRR</sequence>